<keyword evidence="1" id="KW-0732">Signal</keyword>
<dbReference type="Proteomes" id="UP000436088">
    <property type="component" value="Unassembled WGS sequence"/>
</dbReference>
<name>A0A6A2XUZ8_HIBSY</name>
<sequence>MAITTLQNTFSLLTLAATFSVFSTVATDSTLSSLTPHWQHSMVGLLPEQHGMEAPQAMEVKVELVAMEVV</sequence>
<feature type="signal peptide" evidence="1">
    <location>
        <begin position="1"/>
        <end position="27"/>
    </location>
</feature>
<protein>
    <submittedName>
        <fullName evidence="2">Uncharacterized protein</fullName>
    </submittedName>
</protein>
<keyword evidence="3" id="KW-1185">Reference proteome</keyword>
<dbReference type="EMBL" id="VEPZ02001330">
    <property type="protein sequence ID" value="KAE8679502.1"/>
    <property type="molecule type" value="Genomic_DNA"/>
</dbReference>
<evidence type="ECO:0000313" key="3">
    <source>
        <dbReference type="Proteomes" id="UP000436088"/>
    </source>
</evidence>
<proteinExistence type="predicted"/>
<dbReference type="AlphaFoldDB" id="A0A6A2XUZ8"/>
<accession>A0A6A2XUZ8</accession>
<evidence type="ECO:0000313" key="2">
    <source>
        <dbReference type="EMBL" id="KAE8679502.1"/>
    </source>
</evidence>
<organism evidence="2 3">
    <name type="scientific">Hibiscus syriacus</name>
    <name type="common">Rose of Sharon</name>
    <dbReference type="NCBI Taxonomy" id="106335"/>
    <lineage>
        <taxon>Eukaryota</taxon>
        <taxon>Viridiplantae</taxon>
        <taxon>Streptophyta</taxon>
        <taxon>Embryophyta</taxon>
        <taxon>Tracheophyta</taxon>
        <taxon>Spermatophyta</taxon>
        <taxon>Magnoliopsida</taxon>
        <taxon>eudicotyledons</taxon>
        <taxon>Gunneridae</taxon>
        <taxon>Pentapetalae</taxon>
        <taxon>rosids</taxon>
        <taxon>malvids</taxon>
        <taxon>Malvales</taxon>
        <taxon>Malvaceae</taxon>
        <taxon>Malvoideae</taxon>
        <taxon>Hibiscus</taxon>
    </lineage>
</organism>
<gene>
    <name evidence="2" type="ORF">F3Y22_tig00111398pilonHSYRG00030</name>
</gene>
<evidence type="ECO:0000256" key="1">
    <source>
        <dbReference type="SAM" id="SignalP"/>
    </source>
</evidence>
<feature type="chain" id="PRO_5025360534" evidence="1">
    <location>
        <begin position="28"/>
        <end position="70"/>
    </location>
</feature>
<comment type="caution">
    <text evidence="2">The sequence shown here is derived from an EMBL/GenBank/DDBJ whole genome shotgun (WGS) entry which is preliminary data.</text>
</comment>
<reference evidence="2" key="1">
    <citation type="submission" date="2019-09" db="EMBL/GenBank/DDBJ databases">
        <title>Draft genome information of white flower Hibiscus syriacus.</title>
        <authorList>
            <person name="Kim Y.-M."/>
        </authorList>
    </citation>
    <scope>NUCLEOTIDE SEQUENCE [LARGE SCALE GENOMIC DNA]</scope>
    <source>
        <strain evidence="2">YM2019G1</strain>
    </source>
</reference>